<dbReference type="AlphaFoldDB" id="A0A3P8IX72"/>
<dbReference type="Pfam" id="PF00856">
    <property type="entry name" value="SET"/>
    <property type="match status" value="1"/>
</dbReference>
<evidence type="ECO:0000256" key="1">
    <source>
        <dbReference type="ARBA" id="ARBA00022603"/>
    </source>
</evidence>
<dbReference type="EMBL" id="UZAN01060984">
    <property type="protein sequence ID" value="VDP92835.1"/>
    <property type="molecule type" value="Genomic_DNA"/>
</dbReference>
<keyword evidence="2" id="KW-0808">Transferase</keyword>
<dbReference type="InterPro" id="IPR046341">
    <property type="entry name" value="SET_dom_sf"/>
</dbReference>
<evidence type="ECO:0000259" key="4">
    <source>
        <dbReference type="PROSITE" id="PS50280"/>
    </source>
</evidence>
<dbReference type="SUPFAM" id="SSF82199">
    <property type="entry name" value="SET domain"/>
    <property type="match status" value="1"/>
</dbReference>
<keyword evidence="6" id="KW-1185">Reference proteome</keyword>
<evidence type="ECO:0000256" key="2">
    <source>
        <dbReference type="ARBA" id="ARBA00022679"/>
    </source>
</evidence>
<dbReference type="Proteomes" id="UP000272942">
    <property type="component" value="Unassembled WGS sequence"/>
</dbReference>
<dbReference type="InterPro" id="IPR052097">
    <property type="entry name" value="SET-MYND_domain_protein"/>
</dbReference>
<dbReference type="GO" id="GO:0032259">
    <property type="term" value="P:methylation"/>
    <property type="evidence" value="ECO:0007669"/>
    <property type="project" value="UniProtKB-KW"/>
</dbReference>
<organism evidence="5 6">
    <name type="scientific">Echinostoma caproni</name>
    <dbReference type="NCBI Taxonomy" id="27848"/>
    <lineage>
        <taxon>Eukaryota</taxon>
        <taxon>Metazoa</taxon>
        <taxon>Spiralia</taxon>
        <taxon>Lophotrochozoa</taxon>
        <taxon>Platyhelminthes</taxon>
        <taxon>Trematoda</taxon>
        <taxon>Digenea</taxon>
        <taxon>Plagiorchiida</taxon>
        <taxon>Echinostomata</taxon>
        <taxon>Echinostomatoidea</taxon>
        <taxon>Echinostomatidae</taxon>
        <taxon>Echinostoma</taxon>
    </lineage>
</organism>
<dbReference type="CDD" id="cd10536">
    <property type="entry name" value="SET_SMYD4"/>
    <property type="match status" value="1"/>
</dbReference>
<accession>A0A3P8IX72</accession>
<dbReference type="GO" id="GO:0042826">
    <property type="term" value="F:histone deacetylase binding"/>
    <property type="evidence" value="ECO:0007669"/>
    <property type="project" value="TreeGrafter"/>
</dbReference>
<proteinExistence type="predicted"/>
<dbReference type="GO" id="GO:0008168">
    <property type="term" value="F:methyltransferase activity"/>
    <property type="evidence" value="ECO:0007669"/>
    <property type="project" value="UniProtKB-KW"/>
</dbReference>
<evidence type="ECO:0000256" key="3">
    <source>
        <dbReference type="ARBA" id="ARBA00022691"/>
    </source>
</evidence>
<evidence type="ECO:0000313" key="5">
    <source>
        <dbReference type="EMBL" id="VDP92835.1"/>
    </source>
</evidence>
<sequence length="332" mass="37355">MKSIVVELLVHWESANWFSHMRMELICNPFCFRNLLAGGYPLDWGEKCLVDPFGSDELPLGDALPASWAAAFILHHLQCVSSNAHAFTVDRFIEPKTEPGNDDAPGVDLTQFSPVELGSCLYPVLSLMNHSCDPNVALIFMRDGVCGVFALRPIPKGDVLYGNYGVHYATHDLAERQDLLQSQYHFRCTCPACVENWSRINCDSMRLICQHCKLPFTMGKPLKSGQCSKHCNCSTSVRSRTLLRFDKLVQKDLQEKTNSIPAEFLTLRSHQIKPTLVKRHLTCLTEMLDNSHLGGLLLRPALPFDWVQELIKTLLGLCYGYGYAENAEIHLS</sequence>
<feature type="domain" description="SET" evidence="4">
    <location>
        <begin position="28"/>
        <end position="165"/>
    </location>
</feature>
<dbReference type="PANTHER" id="PTHR46165">
    <property type="entry name" value="SET AND MYND DOMAIN-CONTAINING PROTEIN 4"/>
    <property type="match status" value="1"/>
</dbReference>
<evidence type="ECO:0000313" key="6">
    <source>
        <dbReference type="Proteomes" id="UP000272942"/>
    </source>
</evidence>
<dbReference type="GO" id="GO:0005634">
    <property type="term" value="C:nucleus"/>
    <property type="evidence" value="ECO:0007669"/>
    <property type="project" value="TreeGrafter"/>
</dbReference>
<reference evidence="5 6" key="1">
    <citation type="submission" date="2018-11" db="EMBL/GenBank/DDBJ databases">
        <authorList>
            <consortium name="Pathogen Informatics"/>
        </authorList>
    </citation>
    <scope>NUCLEOTIDE SEQUENCE [LARGE SCALE GENOMIC DNA]</scope>
    <source>
        <strain evidence="5 6">Egypt</strain>
    </source>
</reference>
<keyword evidence="3" id="KW-0949">S-adenosyl-L-methionine</keyword>
<keyword evidence="1" id="KW-0489">Methyltransferase</keyword>
<protein>
    <recommendedName>
        <fullName evidence="4">SET domain-containing protein</fullName>
    </recommendedName>
</protein>
<dbReference type="InterPro" id="IPR044421">
    <property type="entry name" value="SMYD4_SET"/>
</dbReference>
<name>A0A3P8IX72_9TREM</name>
<gene>
    <name evidence="5" type="ORF">ECPE_LOCUS15563</name>
</gene>
<dbReference type="GO" id="GO:0005737">
    <property type="term" value="C:cytoplasm"/>
    <property type="evidence" value="ECO:0007669"/>
    <property type="project" value="TreeGrafter"/>
</dbReference>
<dbReference type="OrthoDB" id="5945798at2759"/>
<dbReference type="PANTHER" id="PTHR46165:SF6">
    <property type="entry name" value="SET AND MYND DOMAIN-CONTAINING PROTEIN 4-LIKE PROTEIN"/>
    <property type="match status" value="1"/>
</dbReference>
<dbReference type="InterPro" id="IPR001214">
    <property type="entry name" value="SET_dom"/>
</dbReference>
<dbReference type="PROSITE" id="PS50280">
    <property type="entry name" value="SET"/>
    <property type="match status" value="1"/>
</dbReference>
<dbReference type="Gene3D" id="2.170.270.10">
    <property type="entry name" value="SET domain"/>
    <property type="match status" value="1"/>
</dbReference>